<sequence length="169" mass="19326">MSSAYSDSFTSSLPIWMPFISFVCLIAVARTSNTMLNNSGESGHPCLIPDFSRKAFSFSPLSIIFAVVLIMLRKFPFIATLVRVFIMNGCWTLSYAFSASIEKIIWFLNFLLLMWCMTLIDLYILNHPCAPGMNPTWSWYMIFLICCCVWLAKILLRIFVTVFIKDIGL</sequence>
<evidence type="ECO:0000256" key="1">
    <source>
        <dbReference type="SAM" id="Phobius"/>
    </source>
</evidence>
<dbReference type="Ensembl" id="ENSSSCT00040098650.1">
    <property type="protein sequence ID" value="ENSSSCP00040044097.1"/>
    <property type="gene ID" value="ENSSSCG00040071765.1"/>
</dbReference>
<dbReference type="AlphaFoldDB" id="A0A8D1KKS4"/>
<evidence type="ECO:0000313" key="3">
    <source>
        <dbReference type="Proteomes" id="UP000694722"/>
    </source>
</evidence>
<accession>A0A8D1KKS4</accession>
<organism evidence="2 3">
    <name type="scientific">Sus scrofa</name>
    <name type="common">Pig</name>
    <dbReference type="NCBI Taxonomy" id="9823"/>
    <lineage>
        <taxon>Eukaryota</taxon>
        <taxon>Metazoa</taxon>
        <taxon>Chordata</taxon>
        <taxon>Craniata</taxon>
        <taxon>Vertebrata</taxon>
        <taxon>Euteleostomi</taxon>
        <taxon>Mammalia</taxon>
        <taxon>Eutheria</taxon>
        <taxon>Laurasiatheria</taxon>
        <taxon>Artiodactyla</taxon>
        <taxon>Suina</taxon>
        <taxon>Suidae</taxon>
        <taxon>Sus</taxon>
    </lineage>
</organism>
<name>A0A8D1KKS4_PIG</name>
<keyword evidence="1" id="KW-1133">Transmembrane helix</keyword>
<feature type="transmembrane region" description="Helical" evidence="1">
    <location>
        <begin position="137"/>
        <end position="164"/>
    </location>
</feature>
<keyword evidence="1" id="KW-0472">Membrane</keyword>
<reference evidence="2" key="1">
    <citation type="submission" date="2025-08" db="UniProtKB">
        <authorList>
            <consortium name="Ensembl"/>
        </authorList>
    </citation>
    <scope>IDENTIFICATION</scope>
</reference>
<keyword evidence="1" id="KW-0812">Transmembrane</keyword>
<feature type="transmembrane region" description="Helical" evidence="1">
    <location>
        <begin position="54"/>
        <end position="72"/>
    </location>
</feature>
<proteinExistence type="predicted"/>
<feature type="transmembrane region" description="Helical" evidence="1">
    <location>
        <begin position="15"/>
        <end position="33"/>
    </location>
</feature>
<protein>
    <submittedName>
        <fullName evidence="2">Uncharacterized protein</fullName>
    </submittedName>
</protein>
<feature type="transmembrane region" description="Helical" evidence="1">
    <location>
        <begin position="104"/>
        <end position="125"/>
    </location>
</feature>
<evidence type="ECO:0000313" key="2">
    <source>
        <dbReference type="Ensembl" id="ENSSSCP00040044097.1"/>
    </source>
</evidence>
<feature type="transmembrane region" description="Helical" evidence="1">
    <location>
        <begin position="78"/>
        <end position="97"/>
    </location>
</feature>
<dbReference type="Proteomes" id="UP000694722">
    <property type="component" value="Unplaced"/>
</dbReference>